<dbReference type="InterPro" id="IPR000620">
    <property type="entry name" value="EamA_dom"/>
</dbReference>
<dbReference type="Pfam" id="PF00892">
    <property type="entry name" value="EamA"/>
    <property type="match status" value="1"/>
</dbReference>
<dbReference type="SUPFAM" id="SSF103481">
    <property type="entry name" value="Multidrug resistance efflux transporter EmrE"/>
    <property type="match status" value="1"/>
</dbReference>
<feature type="transmembrane region" description="Helical" evidence="6">
    <location>
        <begin position="36"/>
        <end position="57"/>
    </location>
</feature>
<feature type="transmembrane region" description="Helical" evidence="6">
    <location>
        <begin position="125"/>
        <end position="142"/>
    </location>
</feature>
<dbReference type="PANTHER" id="PTHR42920:SF24">
    <property type="entry name" value="AROMATIC AMINO ACID EXPORTER YDDG"/>
    <property type="match status" value="1"/>
</dbReference>
<comment type="subcellular location">
    <subcellularLocation>
        <location evidence="1">Cell membrane</location>
        <topology evidence="1">Multi-pass membrane protein</topology>
    </subcellularLocation>
</comment>
<evidence type="ECO:0000256" key="3">
    <source>
        <dbReference type="ARBA" id="ARBA00022692"/>
    </source>
</evidence>
<evidence type="ECO:0000256" key="6">
    <source>
        <dbReference type="SAM" id="Phobius"/>
    </source>
</evidence>
<feature type="transmembrane region" description="Helical" evidence="6">
    <location>
        <begin position="97"/>
        <end position="118"/>
    </location>
</feature>
<feature type="transmembrane region" description="Helical" evidence="6">
    <location>
        <begin position="12"/>
        <end position="30"/>
    </location>
</feature>
<evidence type="ECO:0000256" key="5">
    <source>
        <dbReference type="ARBA" id="ARBA00023136"/>
    </source>
</evidence>
<dbReference type="Proteomes" id="UP000092018">
    <property type="component" value="Chromosome 1"/>
</dbReference>
<keyword evidence="5 6" id="KW-0472">Membrane</keyword>
<organism evidence="8 9">
    <name type="scientific">Vibrio breoganii</name>
    <dbReference type="NCBI Taxonomy" id="553239"/>
    <lineage>
        <taxon>Bacteria</taxon>
        <taxon>Pseudomonadati</taxon>
        <taxon>Pseudomonadota</taxon>
        <taxon>Gammaproteobacteria</taxon>
        <taxon>Vibrionales</taxon>
        <taxon>Vibrionaceae</taxon>
        <taxon>Vibrio</taxon>
    </lineage>
</organism>
<feature type="transmembrane region" description="Helical" evidence="6">
    <location>
        <begin position="190"/>
        <end position="208"/>
    </location>
</feature>
<accession>A0AAN0XWK9</accession>
<dbReference type="InterPro" id="IPR051258">
    <property type="entry name" value="Diverse_Substrate_Transporter"/>
</dbReference>
<feature type="transmembrane region" description="Helical" evidence="6">
    <location>
        <begin position="250"/>
        <end position="271"/>
    </location>
</feature>
<dbReference type="KEGG" id="vbr:A6E01_12255"/>
<dbReference type="EMBL" id="CP016177">
    <property type="protein sequence ID" value="ANO33929.1"/>
    <property type="molecule type" value="Genomic_DNA"/>
</dbReference>
<feature type="domain" description="EamA" evidence="7">
    <location>
        <begin position="164"/>
        <end position="290"/>
    </location>
</feature>
<keyword evidence="3 6" id="KW-0812">Transmembrane</keyword>
<reference evidence="8 9" key="1">
    <citation type="submission" date="2016-06" db="EMBL/GenBank/DDBJ databases">
        <title>Adaptive Radiation by Waves of Gene Transfer Leads to Fine-Scale Resource Partitioning in Marine Microbes.</title>
        <authorList>
            <person name="Hehemann J.-H."/>
            <person name="Arevalo P."/>
            <person name="Datta M.S."/>
            <person name="Yu X."/>
            <person name="Corzett C."/>
            <person name="Henschel A."/>
            <person name="Preheim S.P."/>
            <person name="Timberlake S."/>
            <person name="Alm E.J."/>
            <person name="Polz M.F."/>
        </authorList>
    </citation>
    <scope>NUCLEOTIDE SEQUENCE [LARGE SCALE GENOMIC DNA]</scope>
    <source>
        <strain evidence="8 9">FF50</strain>
    </source>
</reference>
<feature type="transmembrane region" description="Helical" evidence="6">
    <location>
        <begin position="69"/>
        <end position="91"/>
    </location>
</feature>
<protein>
    <submittedName>
        <fullName evidence="8">Aromatic amino acid transporter</fullName>
    </submittedName>
</protein>
<evidence type="ECO:0000256" key="2">
    <source>
        <dbReference type="ARBA" id="ARBA00022475"/>
    </source>
</evidence>
<dbReference type="AlphaFoldDB" id="A0AAN0XWK9"/>
<sequence>MDVKHLNKHKYTLYGIAAILLWSSVIGVARKVAEQLGPIGGAASIYTVATIFLMFVVGSPKLKTLSKRYVIVAGGLFAAYEVCLSLAIGMANDRQQALDMAVINYLWPALTVLIAVISSSKKTSLWVYPSVVLAFIGVAWAITGDQSLSFSQLTENVQSNPATYAMAFIGAFLWAIYCNITKRLSNGKNAITLFFAMTAVVLWIHYGLSSEPAISLNLESSFYLLLAAVIMASGYGLWNSGIMKGNMLLLATLSYFTPIFSTLFSSIILGVALSGSFWQGVAMVVIGSLVCWRVTK</sequence>
<feature type="transmembrane region" description="Helical" evidence="6">
    <location>
        <begin position="277"/>
        <end position="295"/>
    </location>
</feature>
<name>A0AAN0XWK9_9VIBR</name>
<dbReference type="RefSeq" id="WP_065210293.1">
    <property type="nucleotide sequence ID" value="NZ_CP016177.1"/>
</dbReference>
<dbReference type="NCBIfam" id="NF008676">
    <property type="entry name" value="PRK11689.1"/>
    <property type="match status" value="1"/>
</dbReference>
<evidence type="ECO:0000259" key="7">
    <source>
        <dbReference type="Pfam" id="PF00892"/>
    </source>
</evidence>
<dbReference type="InterPro" id="IPR037185">
    <property type="entry name" value="EmrE-like"/>
</dbReference>
<dbReference type="GO" id="GO:0005886">
    <property type="term" value="C:plasma membrane"/>
    <property type="evidence" value="ECO:0007669"/>
    <property type="project" value="UniProtKB-SubCell"/>
</dbReference>
<proteinExistence type="predicted"/>
<dbReference type="PANTHER" id="PTHR42920">
    <property type="entry name" value="OS03G0707200 PROTEIN-RELATED"/>
    <property type="match status" value="1"/>
</dbReference>
<feature type="transmembrane region" description="Helical" evidence="6">
    <location>
        <begin position="162"/>
        <end position="178"/>
    </location>
</feature>
<feature type="transmembrane region" description="Helical" evidence="6">
    <location>
        <begin position="220"/>
        <end position="238"/>
    </location>
</feature>
<evidence type="ECO:0000313" key="9">
    <source>
        <dbReference type="Proteomes" id="UP000092018"/>
    </source>
</evidence>
<evidence type="ECO:0000256" key="4">
    <source>
        <dbReference type="ARBA" id="ARBA00022989"/>
    </source>
</evidence>
<keyword evidence="2" id="KW-1003">Cell membrane</keyword>
<gene>
    <name evidence="8" type="ORF">A6E01_12255</name>
</gene>
<keyword evidence="4 6" id="KW-1133">Transmembrane helix</keyword>
<evidence type="ECO:0000256" key="1">
    <source>
        <dbReference type="ARBA" id="ARBA00004651"/>
    </source>
</evidence>
<evidence type="ECO:0000313" key="8">
    <source>
        <dbReference type="EMBL" id="ANO33929.1"/>
    </source>
</evidence>